<name>X1GK69_9ZZZZ</name>
<gene>
    <name evidence="1" type="ORF">S03H2_14098</name>
</gene>
<comment type="caution">
    <text evidence="1">The sequence shown here is derived from an EMBL/GenBank/DDBJ whole genome shotgun (WGS) entry which is preliminary data.</text>
</comment>
<dbReference type="AlphaFoldDB" id="X1GK69"/>
<accession>X1GK69</accession>
<sequence>MILKKYKNQLLTIIQEHRFETSLFTAENGPIGDDNYFIMGLRDSPLRFAVKPYQGSLDSFLYRSSEFRADFPMSSSDHYADEGMLTTYFKSWLDDVVQPYLDNVNTPDLWHILEETRSRTKSELGTPEDFGPFSDEEKTHIRLSLNEFRLLITQNFNPNQEELKTVDARLQYLSDAIDKHNKFDWKGIAISTVISITIALSLNPEQGNQLFQLFKQIFSNILYLLP</sequence>
<protein>
    <submittedName>
        <fullName evidence="1">Uncharacterized protein</fullName>
    </submittedName>
</protein>
<dbReference type="EMBL" id="BARU01007152">
    <property type="protein sequence ID" value="GAH41984.1"/>
    <property type="molecule type" value="Genomic_DNA"/>
</dbReference>
<reference evidence="1" key="1">
    <citation type="journal article" date="2014" name="Front. Microbiol.">
        <title>High frequency of phylogenetically diverse reductive dehalogenase-homologous genes in deep subseafloor sedimentary metagenomes.</title>
        <authorList>
            <person name="Kawai M."/>
            <person name="Futagami T."/>
            <person name="Toyoda A."/>
            <person name="Takaki Y."/>
            <person name="Nishi S."/>
            <person name="Hori S."/>
            <person name="Arai W."/>
            <person name="Tsubouchi T."/>
            <person name="Morono Y."/>
            <person name="Uchiyama I."/>
            <person name="Ito T."/>
            <person name="Fujiyama A."/>
            <person name="Inagaki F."/>
            <person name="Takami H."/>
        </authorList>
    </citation>
    <scope>NUCLEOTIDE SEQUENCE</scope>
    <source>
        <strain evidence="1">Expedition CK06-06</strain>
    </source>
</reference>
<organism evidence="1">
    <name type="scientific">marine sediment metagenome</name>
    <dbReference type="NCBI Taxonomy" id="412755"/>
    <lineage>
        <taxon>unclassified sequences</taxon>
        <taxon>metagenomes</taxon>
        <taxon>ecological metagenomes</taxon>
    </lineage>
</organism>
<proteinExistence type="predicted"/>
<evidence type="ECO:0000313" key="1">
    <source>
        <dbReference type="EMBL" id="GAH41984.1"/>
    </source>
</evidence>